<organism evidence="2 3">
    <name type="scientific">Candidatus Fimadaptatus faecigallinarum</name>
    <dbReference type="NCBI Taxonomy" id="2840814"/>
    <lineage>
        <taxon>Bacteria</taxon>
        <taxon>Bacillati</taxon>
        <taxon>Bacillota</taxon>
        <taxon>Clostridia</taxon>
        <taxon>Eubacteriales</taxon>
        <taxon>Candidatus Fimadaptatus</taxon>
    </lineage>
</organism>
<protein>
    <submittedName>
        <fullName evidence="2">Uncharacterized protein</fullName>
    </submittedName>
</protein>
<reference evidence="2" key="2">
    <citation type="journal article" date="2021" name="PeerJ">
        <title>Extensive microbial diversity within the chicken gut microbiome revealed by metagenomics and culture.</title>
        <authorList>
            <person name="Gilroy R."/>
            <person name="Ravi A."/>
            <person name="Getino M."/>
            <person name="Pursley I."/>
            <person name="Horton D.L."/>
            <person name="Alikhan N.F."/>
            <person name="Baker D."/>
            <person name="Gharbi K."/>
            <person name="Hall N."/>
            <person name="Watson M."/>
            <person name="Adriaenssens E.M."/>
            <person name="Foster-Nyarko E."/>
            <person name="Jarju S."/>
            <person name="Secka A."/>
            <person name="Antonio M."/>
            <person name="Oren A."/>
            <person name="Chaudhuri R.R."/>
            <person name="La Ragione R."/>
            <person name="Hildebrand F."/>
            <person name="Pallen M.J."/>
        </authorList>
    </citation>
    <scope>NUCLEOTIDE SEQUENCE</scope>
    <source>
        <strain evidence="2">ChiSxjej2B14-8506</strain>
    </source>
</reference>
<reference evidence="2" key="1">
    <citation type="submission" date="2020-10" db="EMBL/GenBank/DDBJ databases">
        <authorList>
            <person name="Gilroy R."/>
        </authorList>
    </citation>
    <scope>NUCLEOTIDE SEQUENCE</scope>
    <source>
        <strain evidence="2">ChiSxjej2B14-8506</strain>
    </source>
</reference>
<comment type="caution">
    <text evidence="2">The sequence shown here is derived from an EMBL/GenBank/DDBJ whole genome shotgun (WGS) entry which is preliminary data.</text>
</comment>
<evidence type="ECO:0000313" key="3">
    <source>
        <dbReference type="Proteomes" id="UP000824123"/>
    </source>
</evidence>
<feature type="transmembrane region" description="Helical" evidence="1">
    <location>
        <begin position="50"/>
        <end position="67"/>
    </location>
</feature>
<proteinExistence type="predicted"/>
<evidence type="ECO:0000313" key="2">
    <source>
        <dbReference type="EMBL" id="HIU45625.1"/>
    </source>
</evidence>
<evidence type="ECO:0000256" key="1">
    <source>
        <dbReference type="SAM" id="Phobius"/>
    </source>
</evidence>
<keyword evidence="1" id="KW-0472">Membrane</keyword>
<dbReference type="Proteomes" id="UP000824123">
    <property type="component" value="Unassembled WGS sequence"/>
</dbReference>
<feature type="transmembrane region" description="Helical" evidence="1">
    <location>
        <begin position="115"/>
        <end position="134"/>
    </location>
</feature>
<gene>
    <name evidence="2" type="ORF">IAC59_00015</name>
</gene>
<keyword evidence="1" id="KW-1133">Transmembrane helix</keyword>
<keyword evidence="1" id="KW-0812">Transmembrane</keyword>
<dbReference type="AlphaFoldDB" id="A0A9D1LPE1"/>
<dbReference type="EMBL" id="DVNK01000001">
    <property type="protein sequence ID" value="HIU45625.1"/>
    <property type="molecule type" value="Genomic_DNA"/>
</dbReference>
<sequence>MRKWLNRNVKRYMIRPIIYKSSSRFAYLLTLALLWDRFISRGTTVGLSAAFGLIGVGFLLATWLAWLRIDGVRIPRLPARTRKAPKIDSLYGDMIDHVDEPITDYADLDANEQNVCLMLSDAICAVLFGVISLFV</sequence>
<name>A0A9D1LPE1_9FIRM</name>
<accession>A0A9D1LPE1</accession>